<feature type="compositionally biased region" description="Basic and acidic residues" evidence="1">
    <location>
        <begin position="350"/>
        <end position="371"/>
    </location>
</feature>
<feature type="compositionally biased region" description="Polar residues" evidence="1">
    <location>
        <begin position="102"/>
        <end position="115"/>
    </location>
</feature>
<feature type="region of interest" description="Disordered" evidence="1">
    <location>
        <begin position="184"/>
        <end position="209"/>
    </location>
</feature>
<feature type="compositionally biased region" description="Basic residues" evidence="1">
    <location>
        <begin position="308"/>
        <end position="319"/>
    </location>
</feature>
<dbReference type="AlphaFoldDB" id="A0AAD7HLP5"/>
<dbReference type="EMBL" id="JARKIB010000213">
    <property type="protein sequence ID" value="KAJ7723161.1"/>
    <property type="molecule type" value="Genomic_DNA"/>
</dbReference>
<gene>
    <name evidence="2" type="ORF">B0H16DRAFT_1473002</name>
</gene>
<reference evidence="2" key="1">
    <citation type="submission" date="2023-03" db="EMBL/GenBank/DDBJ databases">
        <title>Massive genome expansion in bonnet fungi (Mycena s.s.) driven by repeated elements and novel gene families across ecological guilds.</title>
        <authorList>
            <consortium name="Lawrence Berkeley National Laboratory"/>
            <person name="Harder C.B."/>
            <person name="Miyauchi S."/>
            <person name="Viragh M."/>
            <person name="Kuo A."/>
            <person name="Thoen E."/>
            <person name="Andreopoulos B."/>
            <person name="Lu D."/>
            <person name="Skrede I."/>
            <person name="Drula E."/>
            <person name="Henrissat B."/>
            <person name="Morin E."/>
            <person name="Kohler A."/>
            <person name="Barry K."/>
            <person name="LaButti K."/>
            <person name="Morin E."/>
            <person name="Salamov A."/>
            <person name="Lipzen A."/>
            <person name="Mereny Z."/>
            <person name="Hegedus B."/>
            <person name="Baldrian P."/>
            <person name="Stursova M."/>
            <person name="Weitz H."/>
            <person name="Taylor A."/>
            <person name="Grigoriev I.V."/>
            <person name="Nagy L.G."/>
            <person name="Martin F."/>
            <person name="Kauserud H."/>
        </authorList>
    </citation>
    <scope>NUCLEOTIDE SEQUENCE</scope>
    <source>
        <strain evidence="2">CBHHK182m</strain>
    </source>
</reference>
<evidence type="ECO:0000256" key="1">
    <source>
        <dbReference type="SAM" id="MobiDB-lite"/>
    </source>
</evidence>
<feature type="compositionally biased region" description="Basic and acidic residues" evidence="1">
    <location>
        <begin position="1"/>
        <end position="12"/>
    </location>
</feature>
<feature type="compositionally biased region" description="Basic and acidic residues" evidence="1">
    <location>
        <begin position="184"/>
        <end position="196"/>
    </location>
</feature>
<sequence>MIGEGGNKEKAGKGGMGMVKGRGRERKEDRNTGVPSWIKPAQTQKAHQHSRRACGTRPPATTPRGRKREREGKEGENGRRERWGEGGSDGNARIRTREARMVSTNVAPTGLQRISDTQRDVGKNVGSGNAAIGHGTTAARGRGWRVEREEEDGCGGDAENANGAANARAASYEHRRLQRYHYEREGYERERQEEGSSQRGCVKGREGGESGEGMYVWHGRQRAGVSAAPLDWIGGDDVGAGAFAACFFGDGLAHAVVGEAPACIGQVAWMPVVSRVVVVEAEYDGVGGKAVQQQQLFLPSSSSESQRNKKPLAFHRKPAARTQAASTRKMREATFLDVEGLSWESSTTRTELRGKLAGKKMAEKRGERSFD</sequence>
<name>A0AAD7HLP5_9AGAR</name>
<protein>
    <submittedName>
        <fullName evidence="2">Uncharacterized protein</fullName>
    </submittedName>
</protein>
<feature type="region of interest" description="Disordered" evidence="1">
    <location>
        <begin position="298"/>
        <end position="328"/>
    </location>
</feature>
<comment type="caution">
    <text evidence="2">The sequence shown here is derived from an EMBL/GenBank/DDBJ whole genome shotgun (WGS) entry which is preliminary data.</text>
</comment>
<evidence type="ECO:0000313" key="3">
    <source>
        <dbReference type="Proteomes" id="UP001215598"/>
    </source>
</evidence>
<evidence type="ECO:0000313" key="2">
    <source>
        <dbReference type="EMBL" id="KAJ7723161.1"/>
    </source>
</evidence>
<feature type="region of interest" description="Disordered" evidence="1">
    <location>
        <begin position="349"/>
        <end position="371"/>
    </location>
</feature>
<keyword evidence="3" id="KW-1185">Reference proteome</keyword>
<accession>A0AAD7HLP5</accession>
<proteinExistence type="predicted"/>
<organism evidence="2 3">
    <name type="scientific">Mycena metata</name>
    <dbReference type="NCBI Taxonomy" id="1033252"/>
    <lineage>
        <taxon>Eukaryota</taxon>
        <taxon>Fungi</taxon>
        <taxon>Dikarya</taxon>
        <taxon>Basidiomycota</taxon>
        <taxon>Agaricomycotina</taxon>
        <taxon>Agaricomycetes</taxon>
        <taxon>Agaricomycetidae</taxon>
        <taxon>Agaricales</taxon>
        <taxon>Marasmiineae</taxon>
        <taxon>Mycenaceae</taxon>
        <taxon>Mycena</taxon>
    </lineage>
</organism>
<feature type="region of interest" description="Disordered" evidence="1">
    <location>
        <begin position="1"/>
        <end position="145"/>
    </location>
</feature>
<dbReference type="Proteomes" id="UP001215598">
    <property type="component" value="Unassembled WGS sequence"/>
</dbReference>
<feature type="compositionally biased region" description="Basic and acidic residues" evidence="1">
    <location>
        <begin position="68"/>
        <end position="84"/>
    </location>
</feature>